<keyword evidence="6 9" id="KW-0689">Ribosomal protein</keyword>
<keyword evidence="7 9" id="KW-0687">Ribonucleoprotein</keyword>
<comment type="similarity">
    <text evidence="2 9">Belongs to the universal ribosomal protein uL18 family.</text>
</comment>
<dbReference type="InterPro" id="IPR057268">
    <property type="entry name" value="Ribosomal_L18"/>
</dbReference>
<organism evidence="10">
    <name type="scientific">Dichotomaria marginata</name>
    <dbReference type="NCBI Taxonomy" id="268567"/>
    <lineage>
        <taxon>Eukaryota</taxon>
        <taxon>Rhodophyta</taxon>
        <taxon>Florideophyceae</taxon>
        <taxon>Nemaliophycidae</taxon>
        <taxon>Nemaliales</taxon>
        <taxon>Galaxauraceae</taxon>
        <taxon>Dichotomaria</taxon>
    </lineage>
</organism>
<dbReference type="CDD" id="cd00432">
    <property type="entry name" value="Ribosomal_L18_L5e"/>
    <property type="match status" value="1"/>
</dbReference>
<dbReference type="GO" id="GO:0003735">
    <property type="term" value="F:structural constituent of ribosome"/>
    <property type="evidence" value="ECO:0007669"/>
    <property type="project" value="InterPro"/>
</dbReference>
<gene>
    <name evidence="9 10" type="primary">rpl18</name>
    <name evidence="10" type="ORF">HV04060_181</name>
</gene>
<dbReference type="InterPro" id="IPR005484">
    <property type="entry name" value="Ribosomal_uL18_bac/plant/anim"/>
</dbReference>
<dbReference type="SUPFAM" id="SSF53137">
    <property type="entry name" value="Translational machinery components"/>
    <property type="match status" value="1"/>
</dbReference>
<reference evidence="10" key="2">
    <citation type="submission" date="2016-10" db="EMBL/GenBank/DDBJ databases">
        <authorList>
            <person name="de Groot N.N."/>
        </authorList>
    </citation>
    <scope>NUCLEOTIDE SEQUENCE</scope>
    <source>
        <strain evidence="10">HV04060</strain>
    </source>
</reference>
<dbReference type="InterPro" id="IPR004389">
    <property type="entry name" value="Ribosomal_uL18_bac-type"/>
</dbReference>
<dbReference type="GO" id="GO:1990904">
    <property type="term" value="C:ribonucleoprotein complex"/>
    <property type="evidence" value="ECO:0007669"/>
    <property type="project" value="UniProtKB-KW"/>
</dbReference>
<evidence type="ECO:0000256" key="1">
    <source>
        <dbReference type="ARBA" id="ARBA00003898"/>
    </source>
</evidence>
<sequence>MQKKLKGTLDRPRLYIFKSNKHIYAQIINDNNSKVLTTKSSISPDIRNYIKSSSTKEISELIGTSIAKVCIQQNIKKVVFDRGKKKYHGKIKALADAIRKEGINF</sequence>
<evidence type="ECO:0000256" key="6">
    <source>
        <dbReference type="ARBA" id="ARBA00022980"/>
    </source>
</evidence>
<dbReference type="GeneID" id="29998471"/>
<accession>A0A1G4NSI2</accession>
<evidence type="ECO:0000313" key="10">
    <source>
        <dbReference type="EMBL" id="SCW21607.1"/>
    </source>
</evidence>
<protein>
    <recommendedName>
        <fullName evidence="8 9">Large ribosomal subunit protein uL18c</fullName>
    </recommendedName>
</protein>
<evidence type="ECO:0000256" key="7">
    <source>
        <dbReference type="ARBA" id="ARBA00023274"/>
    </source>
</evidence>
<evidence type="ECO:0000256" key="5">
    <source>
        <dbReference type="ARBA" id="ARBA00022884"/>
    </source>
</evidence>
<comment type="function">
    <text evidence="1 9">Binds 5S rRNA, forms part of the central protuberance of the 50S subunit.</text>
</comment>
<evidence type="ECO:0000256" key="3">
    <source>
        <dbReference type="ARBA" id="ARBA00011505"/>
    </source>
</evidence>
<keyword evidence="10" id="KW-0150">Chloroplast</keyword>
<proteinExistence type="inferred from homology"/>
<evidence type="ECO:0000256" key="4">
    <source>
        <dbReference type="ARBA" id="ARBA00022730"/>
    </source>
</evidence>
<reference evidence="10" key="1">
    <citation type="submission" date="2016-10" db="EMBL/GenBank/DDBJ databases">
        <title>Chloroplast genomes as a tool to resolve red algal phylogenies: a case study in the Nemaliales.</title>
        <authorList>
            <person name="Costa J.F."/>
            <person name="Lin S.M."/>
            <person name="Macaya E.C."/>
            <person name="Fernandez-Garcia C."/>
            <person name="Verbruggen H."/>
        </authorList>
    </citation>
    <scope>NUCLEOTIDE SEQUENCE</scope>
    <source>
        <strain evidence="10">HV04060</strain>
    </source>
</reference>
<comment type="subunit">
    <text evidence="3 9">Part of the 50S ribosomal subunit; contacts the 5S rRNA.</text>
</comment>
<dbReference type="GO" id="GO:0009507">
    <property type="term" value="C:chloroplast"/>
    <property type="evidence" value="ECO:0007669"/>
    <property type="project" value="UniProtKB-SubCell"/>
</dbReference>
<dbReference type="GO" id="GO:0008097">
    <property type="term" value="F:5S rRNA binding"/>
    <property type="evidence" value="ECO:0007669"/>
    <property type="project" value="TreeGrafter"/>
</dbReference>
<dbReference type="RefSeq" id="YP_009313353.1">
    <property type="nucleotide sequence ID" value="NC_031656.1"/>
</dbReference>
<dbReference type="Pfam" id="PF00861">
    <property type="entry name" value="Ribosomal_L18p"/>
    <property type="match status" value="1"/>
</dbReference>
<dbReference type="EMBL" id="LT622864">
    <property type="protein sequence ID" value="SCW21607.1"/>
    <property type="molecule type" value="Genomic_DNA"/>
</dbReference>
<dbReference type="PANTHER" id="PTHR12899">
    <property type="entry name" value="39S RIBOSOMAL PROTEIN L18, MITOCHONDRIAL"/>
    <property type="match status" value="1"/>
</dbReference>
<dbReference type="NCBIfam" id="TIGR00060">
    <property type="entry name" value="L18_bact"/>
    <property type="match status" value="1"/>
</dbReference>
<keyword evidence="10" id="KW-0934">Plastid</keyword>
<keyword evidence="5 9" id="KW-0694">RNA-binding</keyword>
<dbReference type="GO" id="GO:0006412">
    <property type="term" value="P:translation"/>
    <property type="evidence" value="ECO:0007669"/>
    <property type="project" value="UniProtKB-UniRule"/>
</dbReference>
<evidence type="ECO:0000256" key="8">
    <source>
        <dbReference type="ARBA" id="ARBA00035303"/>
    </source>
</evidence>
<dbReference type="GO" id="GO:0005840">
    <property type="term" value="C:ribosome"/>
    <property type="evidence" value="ECO:0007669"/>
    <property type="project" value="UniProtKB-KW"/>
</dbReference>
<evidence type="ECO:0000256" key="2">
    <source>
        <dbReference type="ARBA" id="ARBA00007116"/>
    </source>
</evidence>
<geneLocation type="chloroplast" evidence="10"/>
<evidence type="ECO:0000256" key="9">
    <source>
        <dbReference type="HAMAP-Rule" id="MF_01337"/>
    </source>
</evidence>
<keyword evidence="4 9" id="KW-0699">rRNA-binding</keyword>
<dbReference type="HAMAP" id="MF_01337_B">
    <property type="entry name" value="Ribosomal_uL18_B"/>
    <property type="match status" value="1"/>
</dbReference>
<comment type="subcellular location">
    <subcellularLocation>
        <location evidence="9">Plastid</location>
        <location evidence="9">Chloroplast</location>
    </subcellularLocation>
</comment>
<name>A0A1G4NSI2_9FLOR</name>
<dbReference type="PANTHER" id="PTHR12899:SF3">
    <property type="entry name" value="LARGE RIBOSOMAL SUBUNIT PROTEIN UL18M"/>
    <property type="match status" value="1"/>
</dbReference>
<dbReference type="AlphaFoldDB" id="A0A1G4NSI2"/>
<dbReference type="Gene3D" id="3.30.420.100">
    <property type="match status" value="1"/>
</dbReference>